<dbReference type="Proteomes" id="UP000001745">
    <property type="component" value="Unassembled WGS sequence"/>
</dbReference>
<organism evidence="2 3">
    <name type="scientific">Talaromyces stipitatus (strain ATCC 10500 / CBS 375.48 / QM 6759 / NRRL 1006)</name>
    <name type="common">Penicillium stipitatum</name>
    <dbReference type="NCBI Taxonomy" id="441959"/>
    <lineage>
        <taxon>Eukaryota</taxon>
        <taxon>Fungi</taxon>
        <taxon>Dikarya</taxon>
        <taxon>Ascomycota</taxon>
        <taxon>Pezizomycotina</taxon>
        <taxon>Eurotiomycetes</taxon>
        <taxon>Eurotiomycetidae</taxon>
        <taxon>Eurotiales</taxon>
        <taxon>Trichocomaceae</taxon>
        <taxon>Talaromyces</taxon>
        <taxon>Talaromyces sect. Talaromyces</taxon>
    </lineage>
</organism>
<feature type="compositionally biased region" description="Polar residues" evidence="1">
    <location>
        <begin position="105"/>
        <end position="131"/>
    </location>
</feature>
<dbReference type="RefSeq" id="XP_002340412.1">
    <property type="nucleotide sequence ID" value="XM_002340371.1"/>
</dbReference>
<dbReference type="InParanoid" id="B8LTE7"/>
<name>B8LTE7_TALSN</name>
<evidence type="ECO:0000313" key="2">
    <source>
        <dbReference type="EMBL" id="EED23025.1"/>
    </source>
</evidence>
<accession>B8LTE7</accession>
<feature type="compositionally biased region" description="Polar residues" evidence="1">
    <location>
        <begin position="201"/>
        <end position="213"/>
    </location>
</feature>
<keyword evidence="3" id="KW-1185">Reference proteome</keyword>
<dbReference type="OrthoDB" id="5431222at2759"/>
<feature type="compositionally biased region" description="Polar residues" evidence="1">
    <location>
        <begin position="77"/>
        <end position="91"/>
    </location>
</feature>
<feature type="region of interest" description="Disordered" evidence="1">
    <location>
        <begin position="18"/>
        <end position="444"/>
    </location>
</feature>
<protein>
    <submittedName>
        <fullName evidence="2">Uncharacterized protein</fullName>
    </submittedName>
</protein>
<dbReference type="STRING" id="441959.B8LTE7"/>
<feature type="compositionally biased region" description="Basic residues" evidence="1">
    <location>
        <begin position="361"/>
        <end position="370"/>
    </location>
</feature>
<feature type="compositionally biased region" description="Polar residues" evidence="1">
    <location>
        <begin position="371"/>
        <end position="388"/>
    </location>
</feature>
<sequence>MTFKERRLRAVYKVDRVPCDSGGIISSSPELPSTTLSDSASSPSTTTTLSSFPLPYRSQSATDYRSPHAEYPPATYPLTSQESRPYYSSPSHALPGRFSIPANFHLQTSSESQQKLEPNPTTNYFSSPRNWQSRDFKWPQSRSQSSTKYVPKSRRYDQRRVTPRNGFLHPGKKYHLPGPNNQAVDRKVQDGRKKRIPALNDGSTTRSSSNDNQPSERPRLVNYALPASLEDDEKEEEPPSHQKSAMSVSRYVSPKDNEDDSVQSIRQSQYWTQLKHDPIFSDLSTGSETISISDLKQRRDQILQNHAPPPRQTVVMKEQGTQTDPEEIPFSQPRSPTEYAIRARESSKQEQQQFITPRPKSVPHSRKRSYTPKQGNQTHHRTSSLTDTDSPRTHYMQQIDGRRGSKRSRSVTEDDHEETDSFAHRRKLGDGGGSNQGPFYSRKR</sequence>
<proteinExistence type="predicted"/>
<dbReference type="AlphaFoldDB" id="B8LTE7"/>
<dbReference type="OMA" id="HIRETPY"/>
<dbReference type="GeneID" id="8104707"/>
<evidence type="ECO:0000256" key="1">
    <source>
        <dbReference type="SAM" id="MobiDB-lite"/>
    </source>
</evidence>
<dbReference type="EMBL" id="EQ962652">
    <property type="protein sequence ID" value="EED23025.1"/>
    <property type="molecule type" value="Genomic_DNA"/>
</dbReference>
<dbReference type="HOGENOM" id="CLU_548807_0_0_1"/>
<reference evidence="3" key="1">
    <citation type="journal article" date="2015" name="Genome Announc.">
        <title>Genome sequence of the AIDS-associated pathogen Penicillium marneffei (ATCC18224) and its near taxonomic relative Talaromyces stipitatus (ATCC10500).</title>
        <authorList>
            <person name="Nierman W.C."/>
            <person name="Fedorova-Abrams N.D."/>
            <person name="Andrianopoulos A."/>
        </authorList>
    </citation>
    <scope>NUCLEOTIDE SEQUENCE [LARGE SCALE GENOMIC DNA]</scope>
    <source>
        <strain evidence="3">ATCC 10500 / CBS 375.48 / QM 6759 / NRRL 1006</strain>
    </source>
</reference>
<feature type="compositionally biased region" description="Polar residues" evidence="1">
    <location>
        <begin position="262"/>
        <end position="272"/>
    </location>
</feature>
<feature type="compositionally biased region" description="Low complexity" evidence="1">
    <location>
        <begin position="26"/>
        <end position="55"/>
    </location>
</feature>
<feature type="compositionally biased region" description="Polar residues" evidence="1">
    <location>
        <begin position="282"/>
        <end position="294"/>
    </location>
</feature>
<dbReference type="VEuPathDB" id="FungiDB:TSTA_064880"/>
<gene>
    <name evidence="2" type="ORF">TSTA_064880</name>
</gene>
<evidence type="ECO:0000313" key="3">
    <source>
        <dbReference type="Proteomes" id="UP000001745"/>
    </source>
</evidence>
<dbReference type="PhylomeDB" id="B8LTE7"/>